<evidence type="ECO:0000313" key="8">
    <source>
        <dbReference type="Proteomes" id="UP001206483"/>
    </source>
</evidence>
<dbReference type="EMBL" id="JAMZDX010000002">
    <property type="protein sequence ID" value="MCP2308614.1"/>
    <property type="molecule type" value="Genomic_DNA"/>
</dbReference>
<evidence type="ECO:0000256" key="1">
    <source>
        <dbReference type="ARBA" id="ARBA00004651"/>
    </source>
</evidence>
<feature type="transmembrane region" description="Helical" evidence="6">
    <location>
        <begin position="429"/>
        <end position="450"/>
    </location>
</feature>
<evidence type="ECO:0000256" key="4">
    <source>
        <dbReference type="ARBA" id="ARBA00022989"/>
    </source>
</evidence>
<organism evidence="7 8">
    <name type="scientific">Kitasatospora paracochleata</name>
    <dbReference type="NCBI Taxonomy" id="58354"/>
    <lineage>
        <taxon>Bacteria</taxon>
        <taxon>Bacillati</taxon>
        <taxon>Actinomycetota</taxon>
        <taxon>Actinomycetes</taxon>
        <taxon>Kitasatosporales</taxon>
        <taxon>Streptomycetaceae</taxon>
        <taxon>Kitasatospora</taxon>
    </lineage>
</organism>
<feature type="transmembrane region" description="Helical" evidence="6">
    <location>
        <begin position="187"/>
        <end position="211"/>
    </location>
</feature>
<feature type="transmembrane region" description="Helical" evidence="6">
    <location>
        <begin position="292"/>
        <end position="317"/>
    </location>
</feature>
<dbReference type="PANTHER" id="PTHR30250:SF11">
    <property type="entry name" value="O-ANTIGEN TRANSPORTER-RELATED"/>
    <property type="match status" value="1"/>
</dbReference>
<reference evidence="7 8" key="1">
    <citation type="submission" date="2022-06" db="EMBL/GenBank/DDBJ databases">
        <title>Sequencing the genomes of 1000 actinobacteria strains.</title>
        <authorList>
            <person name="Klenk H.-P."/>
        </authorList>
    </citation>
    <scope>NUCLEOTIDE SEQUENCE [LARGE SCALE GENOMIC DNA]</scope>
    <source>
        <strain evidence="7 8">DSM 41656</strain>
    </source>
</reference>
<keyword evidence="5 6" id="KW-0472">Membrane</keyword>
<keyword evidence="4 6" id="KW-1133">Transmembrane helix</keyword>
<evidence type="ECO:0000256" key="5">
    <source>
        <dbReference type="ARBA" id="ARBA00023136"/>
    </source>
</evidence>
<protein>
    <submittedName>
        <fullName evidence="7">O-antigen/teichoic acid export membrane protein</fullName>
    </submittedName>
</protein>
<name>A0ABT1IU65_9ACTN</name>
<comment type="caution">
    <text evidence="7">The sequence shown here is derived from an EMBL/GenBank/DDBJ whole genome shotgun (WGS) entry which is preliminary data.</text>
</comment>
<comment type="subcellular location">
    <subcellularLocation>
        <location evidence="1">Cell membrane</location>
        <topology evidence="1">Multi-pass membrane protein</topology>
    </subcellularLocation>
</comment>
<feature type="transmembrane region" description="Helical" evidence="6">
    <location>
        <begin position="403"/>
        <end position="423"/>
    </location>
</feature>
<proteinExistence type="predicted"/>
<sequence length="457" mass="47962">MTTRPQLTATAPVRPCSCPLPLPCQCSYRQLVVARLRAATPAGLREPLLRNGHILAASSLVAAGLGSIFWILSTRSYSAENVGRSYAALSAATFLSTLGSFNLGDVLVRFVPTAGRHTRHLVLRCYTVSITFSALAAGVFLLLVPTIAPGLAFLRDPLVAAAFVAATAGYSVFVLQDGALTGVRRTGWVLAENAMFAVAKVALLATCAALALGSGILVSWAAALVVAIVITNTALFARAIPAHQRAARPDARPPERVMRWATSDYVGNLSTIGTYSVVPLMVLNHLGAGHSAYYSLAFIIADTLYAVAFAMGHSLVVEGARDPARLAELGRRMLRNSVLLLSAAAAVVVVGAPWILRLFGPEYAANGTTVLRLMALSTVPNAVLSVAIQVARVRRSALGMIGLRVAFALLVVGLVAGLLPAFGLTGVGAAWLIAECAIALPLLLTLNRWLPKRTGRS</sequence>
<feature type="transmembrane region" description="Helical" evidence="6">
    <location>
        <begin position="125"/>
        <end position="152"/>
    </location>
</feature>
<evidence type="ECO:0000256" key="6">
    <source>
        <dbReference type="SAM" id="Phobius"/>
    </source>
</evidence>
<keyword evidence="3 6" id="KW-0812">Transmembrane</keyword>
<feature type="transmembrane region" description="Helical" evidence="6">
    <location>
        <begin position="54"/>
        <end position="73"/>
    </location>
</feature>
<dbReference type="PANTHER" id="PTHR30250">
    <property type="entry name" value="PST FAMILY PREDICTED COLANIC ACID TRANSPORTER"/>
    <property type="match status" value="1"/>
</dbReference>
<accession>A0ABT1IU65</accession>
<feature type="transmembrane region" description="Helical" evidence="6">
    <location>
        <begin position="85"/>
        <end position="104"/>
    </location>
</feature>
<evidence type="ECO:0000256" key="2">
    <source>
        <dbReference type="ARBA" id="ARBA00022475"/>
    </source>
</evidence>
<keyword evidence="2" id="KW-1003">Cell membrane</keyword>
<feature type="transmembrane region" description="Helical" evidence="6">
    <location>
        <begin position="217"/>
        <end position="237"/>
    </location>
</feature>
<evidence type="ECO:0000256" key="3">
    <source>
        <dbReference type="ARBA" id="ARBA00022692"/>
    </source>
</evidence>
<dbReference type="InterPro" id="IPR050833">
    <property type="entry name" value="Poly_Biosynth_Transport"/>
</dbReference>
<feature type="transmembrane region" description="Helical" evidence="6">
    <location>
        <begin position="265"/>
        <end position="286"/>
    </location>
</feature>
<feature type="transmembrane region" description="Helical" evidence="6">
    <location>
        <begin position="371"/>
        <end position="391"/>
    </location>
</feature>
<dbReference type="Proteomes" id="UP001206483">
    <property type="component" value="Unassembled WGS sequence"/>
</dbReference>
<keyword evidence="8" id="KW-1185">Reference proteome</keyword>
<feature type="transmembrane region" description="Helical" evidence="6">
    <location>
        <begin position="158"/>
        <end position="175"/>
    </location>
</feature>
<gene>
    <name evidence="7" type="ORF">FHR36_001738</name>
</gene>
<dbReference type="RefSeq" id="WP_253795389.1">
    <property type="nucleotide sequence ID" value="NZ_BAAAUB010000120.1"/>
</dbReference>
<feature type="transmembrane region" description="Helical" evidence="6">
    <location>
        <begin position="338"/>
        <end position="359"/>
    </location>
</feature>
<evidence type="ECO:0000313" key="7">
    <source>
        <dbReference type="EMBL" id="MCP2308614.1"/>
    </source>
</evidence>